<dbReference type="RefSeq" id="WP_211118579.1">
    <property type="nucleotide sequence ID" value="NZ_CP019943.1"/>
</dbReference>
<dbReference type="InterPro" id="IPR020568">
    <property type="entry name" value="Ribosomal_Su5_D2-typ_SF"/>
</dbReference>
<keyword evidence="6" id="KW-0812">Transmembrane</keyword>
<dbReference type="InterPro" id="IPR014721">
    <property type="entry name" value="Ribsml_uS5_D2-typ_fold_subgr"/>
</dbReference>
<sequence>MKYISFSTKKTCKTKVIMFNGNGIFLINKKTIINYFGNIFLKNLIILPLIISNIKKFNFFITVKGSGKISQIHSIKIAICKCILLFNYKLKKKFRKLNFFSIDDRIVERKKYGKKKSRKTEQYSKR</sequence>
<feature type="transmembrane region" description="Helical" evidence="6">
    <location>
        <begin position="32"/>
        <end position="51"/>
    </location>
</feature>
<dbReference type="Gene3D" id="3.30.230.10">
    <property type="match status" value="1"/>
</dbReference>
<accession>A0A1U9RRG3</accession>
<comment type="similarity">
    <text evidence="1">Belongs to the universal ribosomal protein uS9 family.</text>
</comment>
<dbReference type="GO" id="GO:0006412">
    <property type="term" value="P:translation"/>
    <property type="evidence" value="ECO:0007669"/>
    <property type="project" value="InterPro"/>
</dbReference>
<reference evidence="7 8" key="1">
    <citation type="submission" date="2017-02" db="EMBL/GenBank/DDBJ databases">
        <title>Complete Genome of Candidatus Carsonella ruddii strain BC, a Nutritional Endosymbiont of Bactericera cockerelli.</title>
        <authorList>
            <person name="Riley A.B."/>
            <person name="Kim D.H."/>
            <person name="Hansen A.K."/>
        </authorList>
    </citation>
    <scope>NUCLEOTIDE SEQUENCE [LARGE SCALE GENOMIC DNA]</scope>
    <source>
        <strain evidence="7 8">BC</strain>
    </source>
</reference>
<evidence type="ECO:0000256" key="4">
    <source>
        <dbReference type="ARBA" id="ARBA00035259"/>
    </source>
</evidence>
<dbReference type="PANTHER" id="PTHR21569:SF1">
    <property type="entry name" value="SMALL RIBOSOMAL SUBUNIT PROTEIN US9M"/>
    <property type="match status" value="1"/>
</dbReference>
<organism evidence="7 8">
    <name type="scientific">Carsonella ruddii</name>
    <dbReference type="NCBI Taxonomy" id="114186"/>
    <lineage>
        <taxon>Bacteria</taxon>
        <taxon>Pseudomonadati</taxon>
        <taxon>Pseudomonadota</taxon>
        <taxon>Gammaproteobacteria</taxon>
        <taxon>Oceanospirillales</taxon>
        <taxon>Halomonadaceae</taxon>
        <taxon>Zymobacter group</taxon>
        <taxon>Candidatus Carsonella</taxon>
    </lineage>
</organism>
<dbReference type="EMBL" id="CP019943">
    <property type="protein sequence ID" value="AQU89476.1"/>
    <property type="molecule type" value="Genomic_DNA"/>
</dbReference>
<dbReference type="GO" id="GO:0003723">
    <property type="term" value="F:RNA binding"/>
    <property type="evidence" value="ECO:0007669"/>
    <property type="project" value="TreeGrafter"/>
</dbReference>
<dbReference type="InterPro" id="IPR000754">
    <property type="entry name" value="Ribosomal_uS9"/>
</dbReference>
<name>A0A1U9RRG3_CARRU</name>
<keyword evidence="6" id="KW-1133">Transmembrane helix</keyword>
<keyword evidence="6" id="KW-0472">Membrane</keyword>
<dbReference type="Pfam" id="PF00380">
    <property type="entry name" value="Ribosomal_S9"/>
    <property type="match status" value="1"/>
</dbReference>
<evidence type="ECO:0000256" key="6">
    <source>
        <dbReference type="SAM" id="Phobius"/>
    </source>
</evidence>
<feature type="transmembrane region" description="Helical" evidence="6">
    <location>
        <begin position="71"/>
        <end position="88"/>
    </location>
</feature>
<dbReference type="Proteomes" id="UP000189666">
    <property type="component" value="Chromosome"/>
</dbReference>
<evidence type="ECO:0000256" key="1">
    <source>
        <dbReference type="ARBA" id="ARBA00005251"/>
    </source>
</evidence>
<evidence type="ECO:0000256" key="2">
    <source>
        <dbReference type="ARBA" id="ARBA00022980"/>
    </source>
</evidence>
<evidence type="ECO:0000256" key="5">
    <source>
        <dbReference type="ARBA" id="ARBA00035523"/>
    </source>
</evidence>
<keyword evidence="3" id="KW-0687">Ribonucleoprotein</keyword>
<evidence type="ECO:0000313" key="8">
    <source>
        <dbReference type="Proteomes" id="UP000189666"/>
    </source>
</evidence>
<dbReference type="GO" id="GO:0015935">
    <property type="term" value="C:small ribosomal subunit"/>
    <property type="evidence" value="ECO:0007669"/>
    <property type="project" value="TreeGrafter"/>
</dbReference>
<dbReference type="AlphaFoldDB" id="A0A1U9RRG3"/>
<proteinExistence type="inferred from homology"/>
<gene>
    <name evidence="7" type="ORF">BW244_0058</name>
</gene>
<keyword evidence="2 7" id="KW-0689">Ribosomal protein</keyword>
<dbReference type="GO" id="GO:0003735">
    <property type="term" value="F:structural constituent of ribosome"/>
    <property type="evidence" value="ECO:0007669"/>
    <property type="project" value="InterPro"/>
</dbReference>
<protein>
    <recommendedName>
        <fullName evidence="4">Small ribosomal subunit protein uS9</fullName>
    </recommendedName>
    <alternativeName>
        <fullName evidence="5">30S ribosomal protein S9</fullName>
    </alternativeName>
</protein>
<dbReference type="PANTHER" id="PTHR21569">
    <property type="entry name" value="RIBOSOMAL PROTEIN S9"/>
    <property type="match status" value="1"/>
</dbReference>
<dbReference type="SUPFAM" id="SSF54211">
    <property type="entry name" value="Ribosomal protein S5 domain 2-like"/>
    <property type="match status" value="1"/>
</dbReference>
<evidence type="ECO:0000313" key="7">
    <source>
        <dbReference type="EMBL" id="AQU89476.1"/>
    </source>
</evidence>
<evidence type="ECO:0000256" key="3">
    <source>
        <dbReference type="ARBA" id="ARBA00023274"/>
    </source>
</evidence>